<dbReference type="Pfam" id="PF01588">
    <property type="entry name" value="tRNA_bind"/>
    <property type="match status" value="1"/>
</dbReference>
<dbReference type="PANTHER" id="PTHR10947:SF0">
    <property type="entry name" value="PHENYLALANINE--TRNA LIGASE BETA SUBUNIT"/>
    <property type="match status" value="1"/>
</dbReference>
<dbReference type="Gene3D" id="3.50.40.10">
    <property type="entry name" value="Phenylalanyl-trna Synthetase, Chain B, domain 3"/>
    <property type="match status" value="1"/>
</dbReference>
<dbReference type="InterPro" id="IPR020825">
    <property type="entry name" value="Phe-tRNA_synthase-like_B3/B4"/>
</dbReference>
<feature type="binding site" evidence="15">
    <location>
        <position position="478"/>
    </location>
    <ligand>
        <name>Mg(2+)</name>
        <dbReference type="ChEBI" id="CHEBI:18420"/>
        <note>shared with alpha subunit</note>
    </ligand>
</feature>
<dbReference type="Gene3D" id="3.30.70.380">
    <property type="entry name" value="Ferrodoxin-fold anticodon-binding domain"/>
    <property type="match status" value="1"/>
</dbReference>
<keyword evidence="4 15" id="KW-0963">Cytoplasm</keyword>
<comment type="cofactor">
    <cofactor evidence="15">
        <name>Mg(2+)</name>
        <dbReference type="ChEBI" id="CHEBI:18420"/>
    </cofactor>
    <text evidence="15">Binds 2 magnesium ions per tetramer.</text>
</comment>
<comment type="catalytic activity">
    <reaction evidence="14 15">
        <text>tRNA(Phe) + L-phenylalanine + ATP = L-phenylalanyl-tRNA(Phe) + AMP + diphosphate + H(+)</text>
        <dbReference type="Rhea" id="RHEA:19413"/>
        <dbReference type="Rhea" id="RHEA-COMP:9668"/>
        <dbReference type="Rhea" id="RHEA-COMP:9699"/>
        <dbReference type="ChEBI" id="CHEBI:15378"/>
        <dbReference type="ChEBI" id="CHEBI:30616"/>
        <dbReference type="ChEBI" id="CHEBI:33019"/>
        <dbReference type="ChEBI" id="CHEBI:58095"/>
        <dbReference type="ChEBI" id="CHEBI:78442"/>
        <dbReference type="ChEBI" id="CHEBI:78531"/>
        <dbReference type="ChEBI" id="CHEBI:456215"/>
        <dbReference type="EC" id="6.1.1.20"/>
    </reaction>
</comment>
<dbReference type="Pfam" id="PF03483">
    <property type="entry name" value="B3_4"/>
    <property type="match status" value="1"/>
</dbReference>
<dbReference type="PROSITE" id="PS51483">
    <property type="entry name" value="B5"/>
    <property type="match status" value="1"/>
</dbReference>
<dbReference type="Pfam" id="PF03147">
    <property type="entry name" value="FDX-ACB"/>
    <property type="match status" value="1"/>
</dbReference>
<evidence type="ECO:0000256" key="14">
    <source>
        <dbReference type="ARBA" id="ARBA00049255"/>
    </source>
</evidence>
<dbReference type="SUPFAM" id="SSF55681">
    <property type="entry name" value="Class II aaRS and biotin synthetases"/>
    <property type="match status" value="1"/>
</dbReference>
<keyword evidence="5 16" id="KW-0820">tRNA-binding</keyword>
<keyword evidence="13 15" id="KW-0030">Aminoacyl-tRNA synthetase</keyword>
<dbReference type="Gene3D" id="3.30.56.10">
    <property type="match status" value="2"/>
</dbReference>
<feature type="domain" description="FDX-ACB" evidence="18">
    <location>
        <begin position="746"/>
        <end position="838"/>
    </location>
</feature>
<evidence type="ECO:0000256" key="3">
    <source>
        <dbReference type="ARBA" id="ARBA00011209"/>
    </source>
</evidence>
<dbReference type="PANTHER" id="PTHR10947">
    <property type="entry name" value="PHENYLALANYL-TRNA SYNTHETASE BETA CHAIN AND LEUCINE-RICH REPEAT-CONTAINING PROTEIN 47"/>
    <property type="match status" value="1"/>
</dbReference>
<accession>A0ABP5EPU3</accession>
<dbReference type="InterPro" id="IPR004532">
    <property type="entry name" value="Phe-tRNA-ligase_IIc_bsu_bact"/>
</dbReference>
<keyword evidence="8 15" id="KW-0547">Nucleotide-binding</keyword>
<comment type="subcellular location">
    <subcellularLocation>
        <location evidence="1 15">Cytoplasm</location>
    </subcellularLocation>
</comment>
<dbReference type="PROSITE" id="PS51447">
    <property type="entry name" value="FDX_ACB"/>
    <property type="match status" value="1"/>
</dbReference>
<evidence type="ECO:0000256" key="2">
    <source>
        <dbReference type="ARBA" id="ARBA00008653"/>
    </source>
</evidence>
<evidence type="ECO:0000256" key="13">
    <source>
        <dbReference type="ARBA" id="ARBA00023146"/>
    </source>
</evidence>
<dbReference type="InterPro" id="IPR009061">
    <property type="entry name" value="DNA-bd_dom_put_sf"/>
</dbReference>
<evidence type="ECO:0000313" key="21">
    <source>
        <dbReference type="Proteomes" id="UP001500755"/>
    </source>
</evidence>
<evidence type="ECO:0000256" key="16">
    <source>
        <dbReference type="PROSITE-ProRule" id="PRU00209"/>
    </source>
</evidence>
<evidence type="ECO:0000256" key="9">
    <source>
        <dbReference type="ARBA" id="ARBA00022840"/>
    </source>
</evidence>
<evidence type="ECO:0000259" key="18">
    <source>
        <dbReference type="PROSITE" id="PS51447"/>
    </source>
</evidence>
<evidence type="ECO:0000256" key="5">
    <source>
        <dbReference type="ARBA" id="ARBA00022555"/>
    </source>
</evidence>
<keyword evidence="21" id="KW-1185">Reference proteome</keyword>
<feature type="domain" description="TRNA-binding" evidence="17">
    <location>
        <begin position="40"/>
        <end position="151"/>
    </location>
</feature>
<keyword evidence="11 16" id="KW-0694">RNA-binding</keyword>
<name>A0ABP5EPU3_9MICO</name>
<reference evidence="21" key="1">
    <citation type="journal article" date="2019" name="Int. J. Syst. Evol. Microbiol.">
        <title>The Global Catalogue of Microorganisms (GCM) 10K type strain sequencing project: providing services to taxonomists for standard genome sequencing and annotation.</title>
        <authorList>
            <consortium name="The Broad Institute Genomics Platform"/>
            <consortium name="The Broad Institute Genome Sequencing Center for Infectious Disease"/>
            <person name="Wu L."/>
            <person name="Ma J."/>
        </authorList>
    </citation>
    <scope>NUCLEOTIDE SEQUENCE [LARGE SCALE GENOMIC DNA]</scope>
    <source>
        <strain evidence="21">JCM 14546</strain>
    </source>
</reference>
<keyword evidence="6 15" id="KW-0436">Ligase</keyword>
<feature type="binding site" evidence="15">
    <location>
        <position position="468"/>
    </location>
    <ligand>
        <name>Mg(2+)</name>
        <dbReference type="ChEBI" id="CHEBI:18420"/>
        <note>shared with alpha subunit</note>
    </ligand>
</feature>
<evidence type="ECO:0000256" key="1">
    <source>
        <dbReference type="ARBA" id="ARBA00004496"/>
    </source>
</evidence>
<dbReference type="InterPro" id="IPR036690">
    <property type="entry name" value="Fdx_antiC-bd_sf"/>
</dbReference>
<dbReference type="NCBIfam" id="TIGR00472">
    <property type="entry name" value="pheT_bact"/>
    <property type="match status" value="1"/>
</dbReference>
<evidence type="ECO:0000256" key="8">
    <source>
        <dbReference type="ARBA" id="ARBA00022741"/>
    </source>
</evidence>
<evidence type="ECO:0000259" key="19">
    <source>
        <dbReference type="PROSITE" id="PS51483"/>
    </source>
</evidence>
<keyword evidence="12 15" id="KW-0648">Protein biosynthesis</keyword>
<evidence type="ECO:0000256" key="4">
    <source>
        <dbReference type="ARBA" id="ARBA00022490"/>
    </source>
</evidence>
<keyword evidence="10 15" id="KW-0460">Magnesium</keyword>
<dbReference type="SMART" id="SM00873">
    <property type="entry name" value="B3_4"/>
    <property type="match status" value="1"/>
</dbReference>
<protein>
    <recommendedName>
        <fullName evidence="15">Phenylalanine--tRNA ligase beta subunit</fullName>
        <ecNumber evidence="15">6.1.1.20</ecNumber>
    </recommendedName>
    <alternativeName>
        <fullName evidence="15">Phenylalanyl-tRNA synthetase beta subunit</fullName>
        <shortName evidence="15">PheRS</shortName>
    </alternativeName>
</protein>
<dbReference type="InterPro" id="IPR012340">
    <property type="entry name" value="NA-bd_OB-fold"/>
</dbReference>
<dbReference type="InterPro" id="IPR041616">
    <property type="entry name" value="PheRS_beta_core"/>
</dbReference>
<dbReference type="CDD" id="cd02796">
    <property type="entry name" value="tRNA_bind_bactPheRS"/>
    <property type="match status" value="1"/>
</dbReference>
<dbReference type="GO" id="GO:0016874">
    <property type="term" value="F:ligase activity"/>
    <property type="evidence" value="ECO:0007669"/>
    <property type="project" value="UniProtKB-KW"/>
</dbReference>
<dbReference type="RefSeq" id="WP_344307958.1">
    <property type="nucleotide sequence ID" value="NZ_BAAANO010000012.1"/>
</dbReference>
<evidence type="ECO:0000256" key="12">
    <source>
        <dbReference type="ARBA" id="ARBA00022917"/>
    </source>
</evidence>
<dbReference type="SMART" id="SM00874">
    <property type="entry name" value="B5"/>
    <property type="match status" value="1"/>
</dbReference>
<feature type="binding site" evidence="15">
    <location>
        <position position="474"/>
    </location>
    <ligand>
        <name>Mg(2+)</name>
        <dbReference type="ChEBI" id="CHEBI:18420"/>
        <note>shared with alpha subunit</note>
    </ligand>
</feature>
<evidence type="ECO:0000256" key="15">
    <source>
        <dbReference type="HAMAP-Rule" id="MF_00283"/>
    </source>
</evidence>
<evidence type="ECO:0000256" key="6">
    <source>
        <dbReference type="ARBA" id="ARBA00022598"/>
    </source>
</evidence>
<evidence type="ECO:0000313" key="20">
    <source>
        <dbReference type="EMBL" id="GAA2004492.1"/>
    </source>
</evidence>
<dbReference type="HAMAP" id="MF_00283">
    <property type="entry name" value="Phe_tRNA_synth_beta1"/>
    <property type="match status" value="1"/>
</dbReference>
<dbReference type="InterPro" id="IPR002547">
    <property type="entry name" value="tRNA-bd_dom"/>
</dbReference>
<dbReference type="InterPro" id="IPR005146">
    <property type="entry name" value="B3/B4_tRNA-bd"/>
</dbReference>
<feature type="domain" description="B5" evidence="19">
    <location>
        <begin position="415"/>
        <end position="490"/>
    </location>
</feature>
<dbReference type="CDD" id="cd00769">
    <property type="entry name" value="PheRS_beta_core"/>
    <property type="match status" value="1"/>
</dbReference>
<dbReference type="InterPro" id="IPR005121">
    <property type="entry name" value="Fdx_antiC-bd"/>
</dbReference>
<keyword evidence="9 15" id="KW-0067">ATP-binding</keyword>
<evidence type="ECO:0000256" key="7">
    <source>
        <dbReference type="ARBA" id="ARBA00022723"/>
    </source>
</evidence>
<dbReference type="SUPFAM" id="SSF50249">
    <property type="entry name" value="Nucleic acid-binding proteins"/>
    <property type="match status" value="1"/>
</dbReference>
<dbReference type="Gene3D" id="3.30.930.10">
    <property type="entry name" value="Bira Bifunctional Protein, Domain 2"/>
    <property type="match status" value="1"/>
</dbReference>
<dbReference type="InterPro" id="IPR045864">
    <property type="entry name" value="aa-tRNA-synth_II/BPL/LPL"/>
</dbReference>
<dbReference type="InterPro" id="IPR033714">
    <property type="entry name" value="tRNA_bind_bactPheRS"/>
</dbReference>
<feature type="binding site" evidence="15">
    <location>
        <position position="477"/>
    </location>
    <ligand>
        <name>Mg(2+)</name>
        <dbReference type="ChEBI" id="CHEBI:18420"/>
        <note>shared with alpha subunit</note>
    </ligand>
</feature>
<dbReference type="Proteomes" id="UP001500755">
    <property type="component" value="Unassembled WGS sequence"/>
</dbReference>
<proteinExistence type="inferred from homology"/>
<dbReference type="EMBL" id="BAAANO010000012">
    <property type="protein sequence ID" value="GAA2004492.1"/>
    <property type="molecule type" value="Genomic_DNA"/>
</dbReference>
<comment type="subunit">
    <text evidence="3 15">Tetramer of two alpha and two beta subunits.</text>
</comment>
<sequence>MRVPLEWLGDLVDLSDVDDYHALAADLAGIGLEEEEYYGPEVTGPVVVARVLELEKEKHSNGKTVNWCRVDTGEDEPRGIVCGAHNFVAGDLVVAALPGAVLPGDFAIAARKTYGHVSDGMICSAKELGLGDDHSGIIVLSDWGLDGTPGDDALALLGLDRTTLDVNITPDRGYQLSMRGIAREYAMLRKQPFADPAHREVNAPTEDGYPVVLADDAPIHGVPGCDRLTALTVRGIDPTRQTPFWMRRRLLEAGMRPISLTVDVTNYVMLELGQPLHAYDLEKFGDRMVVRRAKAGETLTTLDDVTRKLHPEDLLITDETAGTSHIIGLAGVMGGAELEVTDSTAAVLIESAHFDPISIARTARRHKLPSEASKRFERGVDPALGPAAARRCAELLVELGGGTLDAATTEVGEAPVPRILELPVGLATAKVGVEYSRGEIIGLLTAVGCSVAEDGDLLRVTVPTWRSDITDPIDLVEEIARAGGYERIPSRVPQAPGGRGLTRAQKARRRVSNLLAATGYTEVLTYPFTDDARSDAFGIAKDDPRRFNVRLANPMAEDHPLMRTNLLVTLVDALSRNLGRGFKDVALFEAGLVTAPEAPVAESISAEGLRFEPGYHPSAEELARIRASVPRQPYHYAGVIAGNAELPGTWGKGRPADAFDVIDTVRRIAATSGVTVTVEAAEYAPYHPGRCARFVLANGTVLGHAGEFHPKVLETLGLPGRTVGFEISLDALLSQEDTRDWAGALSTYPVSRQDVALVVDAGVPAAELAAALREGAGDELENLEVFDVYTGDQVPAGKKSVAFRMTFRAERTMTADEASALREAATAVAAARFDASVRG</sequence>
<dbReference type="PROSITE" id="PS50886">
    <property type="entry name" value="TRBD"/>
    <property type="match status" value="1"/>
</dbReference>
<dbReference type="Pfam" id="PF03484">
    <property type="entry name" value="B5"/>
    <property type="match status" value="1"/>
</dbReference>
<comment type="similarity">
    <text evidence="2 15">Belongs to the phenylalanyl-tRNA synthetase beta subunit family. Type 1 subfamily.</text>
</comment>
<organism evidence="20 21">
    <name type="scientific">Brevibacterium samyangense</name>
    <dbReference type="NCBI Taxonomy" id="366888"/>
    <lineage>
        <taxon>Bacteria</taxon>
        <taxon>Bacillati</taxon>
        <taxon>Actinomycetota</taxon>
        <taxon>Actinomycetes</taxon>
        <taxon>Micrococcales</taxon>
        <taxon>Brevibacteriaceae</taxon>
        <taxon>Brevibacterium</taxon>
    </lineage>
</organism>
<dbReference type="SUPFAM" id="SSF46955">
    <property type="entry name" value="Putative DNA-binding domain"/>
    <property type="match status" value="1"/>
</dbReference>
<dbReference type="Gene3D" id="2.40.50.140">
    <property type="entry name" value="Nucleic acid-binding proteins"/>
    <property type="match status" value="1"/>
</dbReference>
<evidence type="ECO:0000259" key="17">
    <source>
        <dbReference type="PROSITE" id="PS50886"/>
    </source>
</evidence>
<dbReference type="EC" id="6.1.1.20" evidence="15"/>
<comment type="caution">
    <text evidence="20">The sequence shown here is derived from an EMBL/GenBank/DDBJ whole genome shotgun (WGS) entry which is preliminary data.</text>
</comment>
<dbReference type="SMART" id="SM00896">
    <property type="entry name" value="FDX-ACB"/>
    <property type="match status" value="1"/>
</dbReference>
<dbReference type="SUPFAM" id="SSF54991">
    <property type="entry name" value="Anticodon-binding domain of PheRS"/>
    <property type="match status" value="1"/>
</dbReference>
<evidence type="ECO:0000256" key="11">
    <source>
        <dbReference type="ARBA" id="ARBA00022884"/>
    </source>
</evidence>
<keyword evidence="7 15" id="KW-0479">Metal-binding</keyword>
<dbReference type="SUPFAM" id="SSF56037">
    <property type="entry name" value="PheT/TilS domain"/>
    <property type="match status" value="1"/>
</dbReference>
<evidence type="ECO:0000256" key="10">
    <source>
        <dbReference type="ARBA" id="ARBA00022842"/>
    </source>
</evidence>
<dbReference type="Pfam" id="PF17759">
    <property type="entry name" value="tRNA_synthFbeta"/>
    <property type="match status" value="1"/>
</dbReference>
<dbReference type="InterPro" id="IPR005147">
    <property type="entry name" value="tRNA_synthase_B5-dom"/>
</dbReference>
<gene>
    <name evidence="15 20" type="primary">pheT</name>
    <name evidence="20" type="ORF">GCM10009755_12310</name>
</gene>
<dbReference type="InterPro" id="IPR045060">
    <property type="entry name" value="Phe-tRNA-ligase_IIc_bsu"/>
</dbReference>